<proteinExistence type="predicted"/>
<dbReference type="AlphaFoldDB" id="A0A8R1IAJ5"/>
<sequence length="550" mass="63195">MSADSGNENVFDNAVLNGLGGNSNDPGVDDCLREQVKICHHDFERAEHVYRSWLPTYARYVNHKSPTALASLRSVHDQLVRYRHAVSDQQVEAFHKLESYGKTEPNVLRCKTEFHSILARLQPNQLIDKMTSAISKIRHLLTQNGESFEDDKSLVEGWMTISEEDREEWGKKIQKGLGEADPTADDRQHTVALEGNRSDNSRSYHSSDGFFQDNGYCDQHLGDERGTPEPHSIHRQVSNSDKPPSPNINKEGFSHVEILRQDNASKHQAVEKINAARKAVTQEHYSQLERKIAQHPGRVPQETPILASYRHSEFATSSPIINSPPEDTAKIQDIDCKLKEIQILIKDEINSRKHQIPNQHNSINPRVNDSRIYETHKHPHCFVEGEYNSLHQHTMEQARFNDNSQVPPLSGRQLRRTEQYRSYEGHQHTYSECASIIPFDGKPEDYKGFMSNFLSMVDQNEAFTYQNKLSLLRKLVIHRAANCVVRDGEPRRAYEYSLQLLDRVYRTAAITDSSLEEKFLGLPLNNYNIHEMSIDLAAHEELAERMRVFW</sequence>
<accession>A0A8R1IAJ5</accession>
<reference evidence="2" key="2">
    <citation type="submission" date="2022-06" db="UniProtKB">
        <authorList>
            <consortium name="EnsemblMetazoa"/>
        </authorList>
    </citation>
    <scope>IDENTIFICATION</scope>
    <source>
        <strain evidence="2">DF5081</strain>
    </source>
</reference>
<reference evidence="3" key="1">
    <citation type="submission" date="2010-08" db="EMBL/GenBank/DDBJ databases">
        <authorList>
            <consortium name="Caenorhabditis japonica Sequencing Consortium"/>
            <person name="Wilson R.K."/>
        </authorList>
    </citation>
    <scope>NUCLEOTIDE SEQUENCE [LARGE SCALE GENOMIC DNA]</scope>
    <source>
        <strain evidence="3">DF5081</strain>
    </source>
</reference>
<keyword evidence="3" id="KW-1185">Reference proteome</keyword>
<dbReference type="Proteomes" id="UP000005237">
    <property type="component" value="Unassembled WGS sequence"/>
</dbReference>
<name>A0A8R1IAJ5_CAEJA</name>
<feature type="compositionally biased region" description="Basic and acidic residues" evidence="1">
    <location>
        <begin position="220"/>
        <end position="232"/>
    </location>
</feature>
<evidence type="ECO:0000256" key="1">
    <source>
        <dbReference type="SAM" id="MobiDB-lite"/>
    </source>
</evidence>
<organism evidence="2 3">
    <name type="scientific">Caenorhabditis japonica</name>
    <dbReference type="NCBI Taxonomy" id="281687"/>
    <lineage>
        <taxon>Eukaryota</taxon>
        <taxon>Metazoa</taxon>
        <taxon>Ecdysozoa</taxon>
        <taxon>Nematoda</taxon>
        <taxon>Chromadorea</taxon>
        <taxon>Rhabditida</taxon>
        <taxon>Rhabditina</taxon>
        <taxon>Rhabditomorpha</taxon>
        <taxon>Rhabditoidea</taxon>
        <taxon>Rhabditidae</taxon>
        <taxon>Peloderinae</taxon>
        <taxon>Caenorhabditis</taxon>
    </lineage>
</organism>
<feature type="region of interest" description="Disordered" evidence="1">
    <location>
        <begin position="193"/>
        <end position="251"/>
    </location>
</feature>
<dbReference type="EnsemblMetazoa" id="CJA19622.1">
    <property type="protein sequence ID" value="CJA19622.1"/>
    <property type="gene ID" value="WBGene00175193"/>
</dbReference>
<protein>
    <submittedName>
        <fullName evidence="2">Uncharacterized protein</fullName>
    </submittedName>
</protein>
<evidence type="ECO:0000313" key="3">
    <source>
        <dbReference type="Proteomes" id="UP000005237"/>
    </source>
</evidence>
<evidence type="ECO:0000313" key="2">
    <source>
        <dbReference type="EnsemblMetazoa" id="CJA19622.1"/>
    </source>
</evidence>